<dbReference type="SUPFAM" id="SSF49764">
    <property type="entry name" value="HSP20-like chaperones"/>
    <property type="match status" value="1"/>
</dbReference>
<dbReference type="InterPro" id="IPR008978">
    <property type="entry name" value="HSP20-like_chaperone"/>
</dbReference>
<accession>A0ABW5CDW8</accession>
<dbReference type="Proteomes" id="UP001597296">
    <property type="component" value="Unassembled WGS sequence"/>
</dbReference>
<dbReference type="PANTHER" id="PTHR46733">
    <property type="entry name" value="26.5 KDA HEAT SHOCK PROTEIN, MITOCHONDRIAL"/>
    <property type="match status" value="1"/>
</dbReference>
<dbReference type="InterPro" id="IPR044587">
    <property type="entry name" value="HSP21-like"/>
</dbReference>
<evidence type="ECO:0000313" key="6">
    <source>
        <dbReference type="Proteomes" id="UP001597296"/>
    </source>
</evidence>
<dbReference type="CDD" id="cd06464">
    <property type="entry name" value="ACD_sHsps-like"/>
    <property type="match status" value="1"/>
</dbReference>
<dbReference type="RefSeq" id="WP_377316279.1">
    <property type="nucleotide sequence ID" value="NZ_JBHUIY010000018.1"/>
</dbReference>
<evidence type="ECO:0000256" key="2">
    <source>
        <dbReference type="PROSITE-ProRule" id="PRU00285"/>
    </source>
</evidence>
<protein>
    <submittedName>
        <fullName evidence="5">Hsp20/alpha crystallin family protein</fullName>
    </submittedName>
</protein>
<organism evidence="5 6">
    <name type="scientific">Phaeospirillum tilakii</name>
    <dbReference type="NCBI Taxonomy" id="741673"/>
    <lineage>
        <taxon>Bacteria</taxon>
        <taxon>Pseudomonadati</taxon>
        <taxon>Pseudomonadota</taxon>
        <taxon>Alphaproteobacteria</taxon>
        <taxon>Rhodospirillales</taxon>
        <taxon>Rhodospirillaceae</taxon>
        <taxon>Phaeospirillum</taxon>
    </lineage>
</organism>
<sequence>MDVKSLVPWSRGRGVKAGAAFNPWLGLQQEIDRLFDDFLPAAAGGAAVAAGWPQLDVIDAGAEVKVTAELPGLDQKDIEITLEDGVLVIKGEKKTESEGPGYRERWQGQFRRSVQLGPDIDPERIAATFQNGVLTLTIAKKPEAERTARRITING</sequence>
<dbReference type="Pfam" id="PF00011">
    <property type="entry name" value="HSP20"/>
    <property type="match status" value="1"/>
</dbReference>
<name>A0ABW5CDW8_9PROT</name>
<keyword evidence="6" id="KW-1185">Reference proteome</keyword>
<comment type="caution">
    <text evidence="5">The sequence shown here is derived from an EMBL/GenBank/DDBJ whole genome shotgun (WGS) entry which is preliminary data.</text>
</comment>
<dbReference type="InterPro" id="IPR002068">
    <property type="entry name" value="A-crystallin/Hsp20_dom"/>
</dbReference>
<dbReference type="PANTHER" id="PTHR46733:SF4">
    <property type="entry name" value="HEAT SHOCK PROTEIN 21, CHLOROPLASTIC"/>
    <property type="match status" value="1"/>
</dbReference>
<evidence type="ECO:0000256" key="1">
    <source>
        <dbReference type="ARBA" id="ARBA00023016"/>
    </source>
</evidence>
<proteinExistence type="inferred from homology"/>
<dbReference type="EMBL" id="JBHUIY010000018">
    <property type="protein sequence ID" value="MFD2234248.1"/>
    <property type="molecule type" value="Genomic_DNA"/>
</dbReference>
<gene>
    <name evidence="5" type="ORF">ACFSNB_10580</name>
</gene>
<evidence type="ECO:0000256" key="3">
    <source>
        <dbReference type="RuleBase" id="RU003616"/>
    </source>
</evidence>
<dbReference type="PROSITE" id="PS01031">
    <property type="entry name" value="SHSP"/>
    <property type="match status" value="1"/>
</dbReference>
<feature type="domain" description="SHSP" evidence="4">
    <location>
        <begin position="46"/>
        <end position="155"/>
    </location>
</feature>
<reference evidence="6" key="1">
    <citation type="journal article" date="2019" name="Int. J. Syst. Evol. Microbiol.">
        <title>The Global Catalogue of Microorganisms (GCM) 10K type strain sequencing project: providing services to taxonomists for standard genome sequencing and annotation.</title>
        <authorList>
            <consortium name="The Broad Institute Genomics Platform"/>
            <consortium name="The Broad Institute Genome Sequencing Center for Infectious Disease"/>
            <person name="Wu L."/>
            <person name="Ma J."/>
        </authorList>
    </citation>
    <scope>NUCLEOTIDE SEQUENCE [LARGE SCALE GENOMIC DNA]</scope>
    <source>
        <strain evidence="6">KCTC 15012</strain>
    </source>
</reference>
<keyword evidence="1" id="KW-0346">Stress response</keyword>
<comment type="similarity">
    <text evidence="2 3">Belongs to the small heat shock protein (HSP20) family.</text>
</comment>
<dbReference type="Gene3D" id="2.60.40.790">
    <property type="match status" value="1"/>
</dbReference>
<evidence type="ECO:0000313" key="5">
    <source>
        <dbReference type="EMBL" id="MFD2234248.1"/>
    </source>
</evidence>
<evidence type="ECO:0000259" key="4">
    <source>
        <dbReference type="PROSITE" id="PS01031"/>
    </source>
</evidence>